<reference evidence="6 7" key="1">
    <citation type="submission" date="2018-12" db="EMBL/GenBank/DDBJ databases">
        <title>Complete Genome Sequence of the Corallopyronin A producing Myxobacterium Corallococcus coralloides B035.</title>
        <authorList>
            <person name="Bouhired S.M."/>
            <person name="Rupp O."/>
            <person name="Blom J."/>
            <person name="Schaeberle T.F."/>
            <person name="Kehraus S."/>
            <person name="Schiefer A."/>
            <person name="Pfarr K."/>
            <person name="Goesmann A."/>
            <person name="Hoerauf A."/>
            <person name="Koenig G.M."/>
        </authorList>
    </citation>
    <scope>NUCLEOTIDE SEQUENCE [LARGE SCALE GENOMIC DNA]</scope>
    <source>
        <strain evidence="6 7">B035</strain>
    </source>
</reference>
<keyword evidence="3 6" id="KW-0418">Kinase</keyword>
<sequence length="387" mass="42394">MSSSRTVKPTHPEVLFKTGSRSFELEQVLRRRGHGEQHFLAIRRQPGREPVPVFLQALSLRGGGLSPSRDPRARLQETLSLSRLLEHPRIARLYGGHEVADLLFFEWERVPGCTLDDVAMLPLVYVHSYSEAFLVHVGLQLASLLGFLHGRTDARGAPLGFVHRDLHPQGIRFGPEGTLALTDLGDVLSRMPGRVPSSITRPHGEVYYGAPEVLFGEGADARSDLFSLGLILLELATGLHLYSLPRALMSDLEARLTDVDAKRVFQGMMVAAQAGRGSDEYADVVMHAAAYRPEDLESLMSRLSPGLRAILHRLLKRERPERYATAEALEADLRAHATALGGPYGGAEAAAEFQWALEKTAPRLEAFQVDVGAFSSGSVLHLPTPAV</sequence>
<dbReference type="Gene3D" id="1.10.510.10">
    <property type="entry name" value="Transferase(Phosphotransferase) domain 1"/>
    <property type="match status" value="1"/>
</dbReference>
<protein>
    <submittedName>
        <fullName evidence="6">Serine/threonine protein kinase</fullName>
    </submittedName>
</protein>
<dbReference type="PANTHER" id="PTHR43289">
    <property type="entry name" value="MITOGEN-ACTIVATED PROTEIN KINASE KINASE KINASE 20-RELATED"/>
    <property type="match status" value="1"/>
</dbReference>
<dbReference type="RefSeq" id="WP_164933393.1">
    <property type="nucleotide sequence ID" value="NZ_CP034669.1"/>
</dbReference>
<feature type="domain" description="Protein kinase" evidence="5">
    <location>
        <begin position="12"/>
        <end position="339"/>
    </location>
</feature>
<dbReference type="InterPro" id="IPR000719">
    <property type="entry name" value="Prot_kinase_dom"/>
</dbReference>
<dbReference type="InterPro" id="IPR011009">
    <property type="entry name" value="Kinase-like_dom_sf"/>
</dbReference>
<keyword evidence="4" id="KW-0067">ATP-binding</keyword>
<dbReference type="AlphaFoldDB" id="A0A410S3A8"/>
<dbReference type="GO" id="GO:0005524">
    <property type="term" value="F:ATP binding"/>
    <property type="evidence" value="ECO:0007669"/>
    <property type="project" value="UniProtKB-KW"/>
</dbReference>
<evidence type="ECO:0000256" key="2">
    <source>
        <dbReference type="ARBA" id="ARBA00022741"/>
    </source>
</evidence>
<organism evidence="6 7">
    <name type="scientific">Corallococcus coralloides</name>
    <name type="common">Myxococcus coralloides</name>
    <dbReference type="NCBI Taxonomy" id="184914"/>
    <lineage>
        <taxon>Bacteria</taxon>
        <taxon>Pseudomonadati</taxon>
        <taxon>Myxococcota</taxon>
        <taxon>Myxococcia</taxon>
        <taxon>Myxococcales</taxon>
        <taxon>Cystobacterineae</taxon>
        <taxon>Myxococcaceae</taxon>
        <taxon>Corallococcus</taxon>
    </lineage>
</organism>
<dbReference type="GO" id="GO:0004674">
    <property type="term" value="F:protein serine/threonine kinase activity"/>
    <property type="evidence" value="ECO:0007669"/>
    <property type="project" value="UniProtKB-KW"/>
</dbReference>
<dbReference type="Proteomes" id="UP000288758">
    <property type="component" value="Chromosome"/>
</dbReference>
<dbReference type="SMART" id="SM00220">
    <property type="entry name" value="S_TKc"/>
    <property type="match status" value="1"/>
</dbReference>
<dbReference type="PANTHER" id="PTHR43289:SF6">
    <property type="entry name" value="SERINE_THREONINE-PROTEIN KINASE NEKL-3"/>
    <property type="match status" value="1"/>
</dbReference>
<accession>A0A410S3A8</accession>
<keyword evidence="1" id="KW-0808">Transferase</keyword>
<evidence type="ECO:0000259" key="5">
    <source>
        <dbReference type="PROSITE" id="PS50011"/>
    </source>
</evidence>
<evidence type="ECO:0000256" key="3">
    <source>
        <dbReference type="ARBA" id="ARBA00022777"/>
    </source>
</evidence>
<name>A0A410S3A8_CORCK</name>
<dbReference type="Pfam" id="PF00069">
    <property type="entry name" value="Pkinase"/>
    <property type="match status" value="1"/>
</dbReference>
<dbReference type="PROSITE" id="PS50011">
    <property type="entry name" value="PROTEIN_KINASE_DOM"/>
    <property type="match status" value="1"/>
</dbReference>
<gene>
    <name evidence="6" type="ORF">EJ065_7172</name>
</gene>
<dbReference type="SUPFAM" id="SSF56112">
    <property type="entry name" value="Protein kinase-like (PK-like)"/>
    <property type="match status" value="1"/>
</dbReference>
<evidence type="ECO:0000256" key="1">
    <source>
        <dbReference type="ARBA" id="ARBA00022679"/>
    </source>
</evidence>
<keyword evidence="6" id="KW-0723">Serine/threonine-protein kinase</keyword>
<evidence type="ECO:0000313" key="7">
    <source>
        <dbReference type="Proteomes" id="UP000288758"/>
    </source>
</evidence>
<evidence type="ECO:0000256" key="4">
    <source>
        <dbReference type="ARBA" id="ARBA00022840"/>
    </source>
</evidence>
<dbReference type="EMBL" id="CP034669">
    <property type="protein sequence ID" value="QAT88697.1"/>
    <property type="molecule type" value="Genomic_DNA"/>
</dbReference>
<keyword evidence="2" id="KW-0547">Nucleotide-binding</keyword>
<proteinExistence type="predicted"/>
<evidence type="ECO:0000313" key="6">
    <source>
        <dbReference type="EMBL" id="QAT88697.1"/>
    </source>
</evidence>